<dbReference type="Gene3D" id="1.10.150.130">
    <property type="match status" value="1"/>
</dbReference>
<dbReference type="InterPro" id="IPR013762">
    <property type="entry name" value="Integrase-like_cat_sf"/>
</dbReference>
<reference evidence="14 15" key="1">
    <citation type="submission" date="2022-01" db="EMBL/GenBank/DDBJ databases">
        <title>A high-quality chromosome-level genome assembly of rohu carp, Labeo rohita.</title>
        <authorList>
            <person name="Arick M.A. II"/>
            <person name="Hsu C.-Y."/>
            <person name="Magbanua Z."/>
            <person name="Pechanova O."/>
            <person name="Grover C."/>
            <person name="Miller E."/>
            <person name="Thrash A."/>
            <person name="Ezzel L."/>
            <person name="Alam S."/>
            <person name="Benzie J."/>
            <person name="Hamilton M."/>
            <person name="Karsi A."/>
            <person name="Lawrence M.L."/>
            <person name="Peterson D.G."/>
        </authorList>
    </citation>
    <scope>NUCLEOTIDE SEQUENCE [LARGE SCALE GENOMIC DNA]</scope>
    <source>
        <strain evidence="15">BAU-BD-2019</strain>
        <tissue evidence="14">Blood</tissue>
    </source>
</reference>
<dbReference type="Gene3D" id="3.30.70.270">
    <property type="match status" value="1"/>
</dbReference>
<evidence type="ECO:0000256" key="2">
    <source>
        <dbReference type="ARBA" id="ARBA00012180"/>
    </source>
</evidence>
<organism evidence="14 15">
    <name type="scientific">Labeo rohita</name>
    <name type="common">Indian major carp</name>
    <name type="synonym">Cyprinus rohita</name>
    <dbReference type="NCBI Taxonomy" id="84645"/>
    <lineage>
        <taxon>Eukaryota</taxon>
        <taxon>Metazoa</taxon>
        <taxon>Chordata</taxon>
        <taxon>Craniata</taxon>
        <taxon>Vertebrata</taxon>
        <taxon>Euteleostomi</taxon>
        <taxon>Actinopterygii</taxon>
        <taxon>Neopterygii</taxon>
        <taxon>Teleostei</taxon>
        <taxon>Ostariophysi</taxon>
        <taxon>Cypriniformes</taxon>
        <taxon>Cyprinidae</taxon>
        <taxon>Labeoninae</taxon>
        <taxon>Labeonini</taxon>
        <taxon>Labeo</taxon>
    </lineage>
</organism>
<accession>A0ABQ8L556</accession>
<keyword evidence="7" id="KW-0378">Hydrolase</keyword>
<comment type="similarity">
    <text evidence="1">Belongs to the beta type-B retroviral polymerase family. HERV class-II K(HML-2) pol subfamily.</text>
</comment>
<dbReference type="Gene3D" id="1.10.443.10">
    <property type="entry name" value="Intergrase catalytic core"/>
    <property type="match status" value="1"/>
</dbReference>
<dbReference type="Gene3D" id="3.30.420.10">
    <property type="entry name" value="Ribonuclease H-like superfamily/Ribonuclease H"/>
    <property type="match status" value="1"/>
</dbReference>
<evidence type="ECO:0000256" key="6">
    <source>
        <dbReference type="ARBA" id="ARBA00022759"/>
    </source>
</evidence>
<sequence>MTGSVAPSTTSIIWKHRDNAGVVVKVIEWDREEDSTDIPNAKFRSHASLDKSTGNLNLKNLQLKHSGTYTVDINSKEQRKKFTLTVMEPVSKPHITEECSLGDVRECSLSCEGESSSQSTIIWKYCDGENVQELYPNERKIAVTESTNLEDHYSCTLKNEVSEETSDPVYVRDLFHDSNTELIIAVVVSLIILIGVVTVILIIRQMNAALCVVSVLQPIFLAASHTATFLLRQGSGGFREHSPQFFPPGNVGAGELATPTGVSGTAGSGASCRATVSGHRSSGPHNTRGQPREAGSLSRSFGSVENCPMCLLGSCNCRARSHSVRALPPPFNGVSPTLVGPEQGLVMEQEVATLLRKEAIEVVPPHERESGFYSRYFIVPKKDGGLRPILDLRLLNRSVKRLKFKMLTIKQVVSQIRSEDWFVTIDLKDAYFHVSILPQHRKFLRFAFRGEAYQYRVLPFGLALSPRTFTKCVDAALAPLRLQGIRILNYIDDWLILAQSEMVAVRHRDVVLAHMKALGLRLNAKKSVLSPLQRTTYLGVVWDSTTMQARLSPARIESILTAVKRVKEGRSLTVKQFQQLLGLMAAASNVIPFGLLYMRPLQWWLKTRGFSPRGNPLRMIRVTRRCLRALDMWRKPWFLSQGPVLGAPCRRVTLATDASLTGWGAVMSGHPARGLWSGRQLTWHINCLEMLAVFRALKHFLPDLRDRHVLVRTDNTSVVSYINHQGGLRSRPLYKLAHQILVWSQDKLLSLRAVYVPGHLNLGADILSRERAEARGMDASPRGGEADLESVWSSPGGSFCHEGEHAMSPLVLSSSSSSPGAGCHGTDVAEASSVRLSPDRSAPGSSRESAPGRGVPSSSSPVLAGPSMVLGPDFSPRRLSLGDSRQERSPLTGRGLHSSPPAGAVEALGVASEGAHLLASGLSTEVVETILQSRAPSTRKLYALKWKLFTSWCGRRQQDPVNCPVGSVLEFLQDRLSAGLTHSTLKVYVAAIAAYHAPLGGLSVGKNPLVTHFLRGALRLRPPVRPRVPTWDLSVVLEALCRPPFEPVEEISDRFLSIKTVLLLALSSLKRVGDLQALSVAPSFLDFAPGLSKAFLYPRPGYVPKAFCPPPFRDSDQQKLNCMCPVRALDTYVHRAARWRKSDQLFVCYGPPKRGLPASKQTLSRWIVDAICSAYEASDLPPPLGVRAHSTRSMAASKAFLAGVPMQDICNAAGWSTPLTFVRFYDLDLRPILGRDWGLAAWASRYQSVSTRLEFLKGNVSGYVCNPGSPKGTRHQRLVAILLRPCGRSFSSGSLRFLFCAHVLLCLPGYCAARCERPKNYRMQSLVSLCLVIDSKSQLY</sequence>
<evidence type="ECO:0000256" key="11">
    <source>
        <dbReference type="SAM" id="MobiDB-lite"/>
    </source>
</evidence>
<evidence type="ECO:0000256" key="7">
    <source>
        <dbReference type="ARBA" id="ARBA00022801"/>
    </source>
</evidence>
<keyword evidence="10" id="KW-0233">DNA recombination</keyword>
<keyword evidence="12" id="KW-0812">Transmembrane</keyword>
<dbReference type="PROSITE" id="PS50878">
    <property type="entry name" value="RT_POL"/>
    <property type="match status" value="1"/>
</dbReference>
<evidence type="ECO:0000256" key="5">
    <source>
        <dbReference type="ARBA" id="ARBA00022722"/>
    </source>
</evidence>
<keyword evidence="9" id="KW-0238">DNA-binding</keyword>
<dbReference type="PANTHER" id="PTHR33066">
    <property type="entry name" value="INTEGRASE_SAM-LIKE_N DOMAIN-CONTAINING PROTEIN"/>
    <property type="match status" value="1"/>
</dbReference>
<dbReference type="CDD" id="cd03714">
    <property type="entry name" value="RT_DIRS1"/>
    <property type="match status" value="1"/>
</dbReference>
<dbReference type="SUPFAM" id="SSF48726">
    <property type="entry name" value="Immunoglobulin"/>
    <property type="match status" value="2"/>
</dbReference>
<keyword evidence="12" id="KW-0472">Membrane</keyword>
<evidence type="ECO:0000259" key="13">
    <source>
        <dbReference type="PROSITE" id="PS50878"/>
    </source>
</evidence>
<feature type="transmembrane region" description="Helical" evidence="12">
    <location>
        <begin position="182"/>
        <end position="203"/>
    </location>
</feature>
<dbReference type="SUPFAM" id="SSF47823">
    <property type="entry name" value="lambda integrase-like, N-terminal domain"/>
    <property type="match status" value="1"/>
</dbReference>
<evidence type="ECO:0000313" key="14">
    <source>
        <dbReference type="EMBL" id="KAI2645802.1"/>
    </source>
</evidence>
<keyword evidence="6" id="KW-0255">Endonuclease</keyword>
<dbReference type="SUPFAM" id="SSF56672">
    <property type="entry name" value="DNA/RNA polymerases"/>
    <property type="match status" value="1"/>
</dbReference>
<evidence type="ECO:0000256" key="4">
    <source>
        <dbReference type="ARBA" id="ARBA00022695"/>
    </source>
</evidence>
<dbReference type="InterPro" id="IPR011010">
    <property type="entry name" value="DNA_brk_join_enz"/>
</dbReference>
<dbReference type="Gene3D" id="3.10.10.10">
    <property type="entry name" value="HIV Type 1 Reverse Transcriptase, subunit A, domain 1"/>
    <property type="match status" value="1"/>
</dbReference>
<evidence type="ECO:0000256" key="8">
    <source>
        <dbReference type="ARBA" id="ARBA00022918"/>
    </source>
</evidence>
<evidence type="ECO:0000256" key="12">
    <source>
        <dbReference type="SAM" id="Phobius"/>
    </source>
</evidence>
<feature type="region of interest" description="Disordered" evidence="11">
    <location>
        <begin position="810"/>
        <end position="902"/>
    </location>
</feature>
<gene>
    <name evidence="14" type="ORF">H4Q32_029444</name>
</gene>
<feature type="region of interest" description="Disordered" evidence="11">
    <location>
        <begin position="264"/>
        <end position="298"/>
    </location>
</feature>
<dbReference type="InterPro" id="IPR010998">
    <property type="entry name" value="Integrase_recombinase_N"/>
</dbReference>
<dbReference type="Pfam" id="PF17917">
    <property type="entry name" value="RT_RNaseH"/>
    <property type="match status" value="1"/>
</dbReference>
<dbReference type="Pfam" id="PF00078">
    <property type="entry name" value="RVT_1"/>
    <property type="match status" value="1"/>
</dbReference>
<dbReference type="InterPro" id="IPR000477">
    <property type="entry name" value="RT_dom"/>
</dbReference>
<dbReference type="InterPro" id="IPR043128">
    <property type="entry name" value="Rev_trsase/Diguanyl_cyclase"/>
</dbReference>
<dbReference type="InterPro" id="IPR036179">
    <property type="entry name" value="Ig-like_dom_sf"/>
</dbReference>
<dbReference type="InterPro" id="IPR043502">
    <property type="entry name" value="DNA/RNA_pol_sf"/>
</dbReference>
<keyword evidence="15" id="KW-1185">Reference proteome</keyword>
<dbReference type="Proteomes" id="UP000830375">
    <property type="component" value="Unassembled WGS sequence"/>
</dbReference>
<keyword evidence="5" id="KW-0540">Nuclease</keyword>
<evidence type="ECO:0000256" key="1">
    <source>
        <dbReference type="ARBA" id="ARBA00010879"/>
    </source>
</evidence>
<keyword evidence="3" id="KW-0808">Transferase</keyword>
<dbReference type="CDD" id="cd09275">
    <property type="entry name" value="RNase_HI_RT_DIRS1"/>
    <property type="match status" value="1"/>
</dbReference>
<evidence type="ECO:0000256" key="10">
    <source>
        <dbReference type="ARBA" id="ARBA00023172"/>
    </source>
</evidence>
<keyword evidence="8" id="KW-0695">RNA-directed DNA polymerase</keyword>
<dbReference type="EMBL" id="JACTAM010002128">
    <property type="protein sequence ID" value="KAI2645802.1"/>
    <property type="molecule type" value="Genomic_DNA"/>
</dbReference>
<feature type="compositionally biased region" description="Polar residues" evidence="11">
    <location>
        <begin position="278"/>
        <end position="289"/>
    </location>
</feature>
<evidence type="ECO:0000313" key="15">
    <source>
        <dbReference type="Proteomes" id="UP000830375"/>
    </source>
</evidence>
<dbReference type="InterPro" id="IPR036397">
    <property type="entry name" value="RNaseH_sf"/>
</dbReference>
<keyword evidence="12" id="KW-1133">Transmembrane helix</keyword>
<dbReference type="EC" id="3.1.26.4" evidence="2"/>
<evidence type="ECO:0000256" key="9">
    <source>
        <dbReference type="ARBA" id="ARBA00023125"/>
    </source>
</evidence>
<feature type="domain" description="Reverse transcriptase" evidence="13">
    <location>
        <begin position="360"/>
        <end position="542"/>
    </location>
</feature>
<dbReference type="PANTHER" id="PTHR33066:SF2">
    <property type="entry name" value="FILAGGRIN-2-LIKE"/>
    <property type="match status" value="1"/>
</dbReference>
<dbReference type="InterPro" id="IPR013783">
    <property type="entry name" value="Ig-like_fold"/>
</dbReference>
<comment type="caution">
    <text evidence="14">The sequence shown here is derived from an EMBL/GenBank/DDBJ whole genome shotgun (WGS) entry which is preliminary data.</text>
</comment>
<dbReference type="Gene3D" id="2.60.40.10">
    <property type="entry name" value="Immunoglobulins"/>
    <property type="match status" value="2"/>
</dbReference>
<proteinExistence type="inferred from homology"/>
<dbReference type="SUPFAM" id="SSF56349">
    <property type="entry name" value="DNA breaking-rejoining enzymes"/>
    <property type="match status" value="1"/>
</dbReference>
<evidence type="ECO:0000256" key="3">
    <source>
        <dbReference type="ARBA" id="ARBA00022679"/>
    </source>
</evidence>
<keyword evidence="4" id="KW-0548">Nucleotidyltransferase</keyword>
<dbReference type="InterPro" id="IPR041373">
    <property type="entry name" value="RT_RNaseH"/>
</dbReference>
<protein>
    <recommendedName>
        <fullName evidence="2">ribonuclease H</fullName>
        <ecNumber evidence="2">3.1.26.4</ecNumber>
    </recommendedName>
</protein>
<feature type="transmembrane region" description="Helical" evidence="12">
    <location>
        <begin position="209"/>
        <end position="231"/>
    </location>
</feature>
<name>A0ABQ8L556_LABRO</name>